<dbReference type="Proteomes" id="UP000321514">
    <property type="component" value="Unassembled WGS sequence"/>
</dbReference>
<dbReference type="RefSeq" id="WP_046712697.1">
    <property type="nucleotide sequence ID" value="NZ_BJXR01000030.1"/>
</dbReference>
<dbReference type="OrthoDB" id="5520102at2"/>
<evidence type="ECO:0000313" key="5">
    <source>
        <dbReference type="Proteomes" id="UP000321514"/>
    </source>
</evidence>
<gene>
    <name evidence="2" type="ORF">MFU01_38720</name>
    <name evidence="3" type="ORF">SAMN05443572_108126</name>
</gene>
<dbReference type="STRING" id="1334629.MFUL124B02_15470"/>
<dbReference type="EMBL" id="BJXR01000030">
    <property type="protein sequence ID" value="GEN08835.1"/>
    <property type="molecule type" value="Genomic_DNA"/>
</dbReference>
<accession>A0A511T3V7</accession>
<reference evidence="3 4" key="1">
    <citation type="submission" date="2016-10" db="EMBL/GenBank/DDBJ databases">
        <authorList>
            <person name="Varghese N."/>
            <person name="Submissions S."/>
        </authorList>
    </citation>
    <scope>NUCLEOTIDE SEQUENCE [LARGE SCALE GENOMIC DNA]</scope>
    <source>
        <strain evidence="3 4">DSM 16525</strain>
    </source>
</reference>
<dbReference type="EMBL" id="FOIB01000008">
    <property type="protein sequence ID" value="SEU29087.1"/>
    <property type="molecule type" value="Genomic_DNA"/>
</dbReference>
<keyword evidence="4" id="KW-1185">Reference proteome</keyword>
<proteinExistence type="predicted"/>
<organism evidence="2 5">
    <name type="scientific">Myxococcus fulvus</name>
    <dbReference type="NCBI Taxonomy" id="33"/>
    <lineage>
        <taxon>Bacteria</taxon>
        <taxon>Pseudomonadati</taxon>
        <taxon>Myxococcota</taxon>
        <taxon>Myxococcia</taxon>
        <taxon>Myxococcales</taxon>
        <taxon>Cystobacterineae</taxon>
        <taxon>Myxococcaceae</taxon>
        <taxon>Myxococcus</taxon>
    </lineage>
</organism>
<sequence length="93" mass="9742">MPPSAKPSSAPPPQELPAPSYPAIESLLEATPAEDVRALFAPVKEGLAGLKGPKVEVGKKAQVALAHAEQLLELLVDTRERLIAEAKGAKGRK</sequence>
<evidence type="ECO:0000256" key="1">
    <source>
        <dbReference type="SAM" id="MobiDB-lite"/>
    </source>
</evidence>
<comment type="caution">
    <text evidence="2">The sequence shown here is derived from an EMBL/GenBank/DDBJ whole genome shotgun (WGS) entry which is preliminary data.</text>
</comment>
<evidence type="ECO:0000313" key="4">
    <source>
        <dbReference type="Proteomes" id="UP000183760"/>
    </source>
</evidence>
<name>A0A511T3V7_MYXFU</name>
<dbReference type="AlphaFoldDB" id="A0A511T3V7"/>
<protein>
    <submittedName>
        <fullName evidence="2">Uncharacterized protein</fullName>
    </submittedName>
</protein>
<evidence type="ECO:0000313" key="3">
    <source>
        <dbReference type="EMBL" id="SEU29087.1"/>
    </source>
</evidence>
<evidence type="ECO:0000313" key="2">
    <source>
        <dbReference type="EMBL" id="GEN08835.1"/>
    </source>
</evidence>
<dbReference type="Proteomes" id="UP000183760">
    <property type="component" value="Unassembled WGS sequence"/>
</dbReference>
<feature type="region of interest" description="Disordered" evidence="1">
    <location>
        <begin position="1"/>
        <end position="20"/>
    </location>
</feature>
<reference evidence="2 5" key="2">
    <citation type="submission" date="2019-07" db="EMBL/GenBank/DDBJ databases">
        <title>Whole genome shotgun sequence of Myxococcus fulvus NBRC 100333.</title>
        <authorList>
            <person name="Hosoyama A."/>
            <person name="Uohara A."/>
            <person name="Ohji S."/>
            <person name="Ichikawa N."/>
        </authorList>
    </citation>
    <scope>NUCLEOTIDE SEQUENCE [LARGE SCALE GENOMIC DNA]</scope>
    <source>
        <strain evidence="2 5">NBRC 100333</strain>
    </source>
</reference>